<name>A0A7R9IPU8_9NEOP</name>
<evidence type="ECO:0000256" key="1">
    <source>
        <dbReference type="ARBA" id="ARBA00008061"/>
    </source>
</evidence>
<reference evidence="2" key="1">
    <citation type="submission" date="2020-11" db="EMBL/GenBank/DDBJ databases">
        <authorList>
            <person name="Tran Van P."/>
        </authorList>
    </citation>
    <scope>NUCLEOTIDE SEQUENCE</scope>
</reference>
<comment type="similarity">
    <text evidence="1">Belongs to the glycosyl hydrolase 13 family.</text>
</comment>
<organism evidence="2">
    <name type="scientific">Timema tahoe</name>
    <dbReference type="NCBI Taxonomy" id="61484"/>
    <lineage>
        <taxon>Eukaryota</taxon>
        <taxon>Metazoa</taxon>
        <taxon>Ecdysozoa</taxon>
        <taxon>Arthropoda</taxon>
        <taxon>Hexapoda</taxon>
        <taxon>Insecta</taxon>
        <taxon>Pterygota</taxon>
        <taxon>Neoptera</taxon>
        <taxon>Polyneoptera</taxon>
        <taxon>Phasmatodea</taxon>
        <taxon>Timematodea</taxon>
        <taxon>Timematoidea</taxon>
        <taxon>Timematidae</taxon>
        <taxon>Timema</taxon>
    </lineage>
</organism>
<dbReference type="AlphaFoldDB" id="A0A7R9IPU8"/>
<dbReference type="InterPro" id="IPR017853">
    <property type="entry name" value="GH"/>
</dbReference>
<sequence>MDSQLFSVRTGVSSVRTGVSSEWTGVSSVWTGVSSVRAGVCVSRVIAVYRVRDKLTSWSDTRGKEKVGECVPATLVTVERKDFPATLVAVERKEVPATGALVTNGFENMDCVAVQAVERVGGEACASAEERDKGQLNSEATREKIVWLTIPDPVDPSRQDSTPLTHHGTVNIGLSREAMNLLQVSPVNENLVVMSDGNRPWWERYQPISYNITTRSGNKEQFKDMIRRCNQKGVR</sequence>
<accession>A0A7R9IPU8</accession>
<dbReference type="SUPFAM" id="SSF51445">
    <property type="entry name" value="(Trans)glycosidases"/>
    <property type="match status" value="1"/>
</dbReference>
<evidence type="ECO:0000313" key="2">
    <source>
        <dbReference type="EMBL" id="CAD7462396.1"/>
    </source>
</evidence>
<protein>
    <submittedName>
        <fullName evidence="2">Uncharacterized protein</fullName>
    </submittedName>
</protein>
<dbReference type="EMBL" id="OE006010">
    <property type="protein sequence ID" value="CAD7462396.1"/>
    <property type="molecule type" value="Genomic_DNA"/>
</dbReference>
<dbReference type="PANTHER" id="PTHR43447">
    <property type="entry name" value="ALPHA-AMYLASE"/>
    <property type="match status" value="1"/>
</dbReference>
<proteinExistence type="inferred from homology"/>
<gene>
    <name evidence="2" type="ORF">TTEB3V08_LOCUS10289</name>
</gene>
<dbReference type="Gene3D" id="3.20.20.80">
    <property type="entry name" value="Glycosidases"/>
    <property type="match status" value="1"/>
</dbReference>